<keyword evidence="2" id="KW-1185">Reference proteome</keyword>
<organism evidence="1 2">
    <name type="scientific">Phytophthora megakarya</name>
    <dbReference type="NCBI Taxonomy" id="4795"/>
    <lineage>
        <taxon>Eukaryota</taxon>
        <taxon>Sar</taxon>
        <taxon>Stramenopiles</taxon>
        <taxon>Oomycota</taxon>
        <taxon>Peronosporomycetes</taxon>
        <taxon>Peronosporales</taxon>
        <taxon>Peronosporaceae</taxon>
        <taxon>Phytophthora</taxon>
    </lineage>
</organism>
<name>A0A225UY67_9STRA</name>
<feature type="non-terminal residue" evidence="1">
    <location>
        <position position="90"/>
    </location>
</feature>
<protein>
    <submittedName>
        <fullName evidence="1">Uncharacterized protein</fullName>
    </submittedName>
</protein>
<accession>A0A225UY67</accession>
<dbReference type="Proteomes" id="UP000198211">
    <property type="component" value="Unassembled WGS sequence"/>
</dbReference>
<dbReference type="EMBL" id="NBNE01009926">
    <property type="protein sequence ID" value="OWY97931.1"/>
    <property type="molecule type" value="Genomic_DNA"/>
</dbReference>
<dbReference type="AlphaFoldDB" id="A0A225UY67"/>
<comment type="caution">
    <text evidence="1">The sequence shown here is derived from an EMBL/GenBank/DDBJ whole genome shotgun (WGS) entry which is preliminary data.</text>
</comment>
<dbReference type="PANTHER" id="PTHR46586:SF3">
    <property type="entry name" value="ANKYRIN REPEAT-CONTAINING PROTEIN"/>
    <property type="match status" value="1"/>
</dbReference>
<proteinExistence type="predicted"/>
<gene>
    <name evidence="1" type="ORF">PHMEG_00031421</name>
</gene>
<evidence type="ECO:0000313" key="1">
    <source>
        <dbReference type="EMBL" id="OWY97931.1"/>
    </source>
</evidence>
<dbReference type="InterPro" id="IPR052050">
    <property type="entry name" value="SecEffector_AnkRepeat"/>
</dbReference>
<reference evidence="2" key="1">
    <citation type="submission" date="2017-03" db="EMBL/GenBank/DDBJ databases">
        <title>Phytopthora megakarya and P. palmivora, two closely related causual agents of cacao black pod achieved similar genome size and gene model numbers by different mechanisms.</title>
        <authorList>
            <person name="Ali S."/>
            <person name="Shao J."/>
            <person name="Larry D.J."/>
            <person name="Kronmiller B."/>
            <person name="Shen D."/>
            <person name="Strem M.D."/>
            <person name="Melnick R.L."/>
            <person name="Guiltinan M.J."/>
            <person name="Tyler B.M."/>
            <person name="Meinhardt L.W."/>
            <person name="Bailey B.A."/>
        </authorList>
    </citation>
    <scope>NUCLEOTIDE SEQUENCE [LARGE SCALE GENOMIC DNA]</scope>
    <source>
        <strain evidence="2">zdho120</strain>
    </source>
</reference>
<dbReference type="PANTHER" id="PTHR46586">
    <property type="entry name" value="ANKYRIN REPEAT-CONTAINING PROTEIN"/>
    <property type="match status" value="1"/>
</dbReference>
<evidence type="ECO:0000313" key="2">
    <source>
        <dbReference type="Proteomes" id="UP000198211"/>
    </source>
</evidence>
<sequence length="90" mass="10111">MKWLDVNRSEGCTSEAMDQASGNGILHILHVIRPEKCTQAAMSNAVEGGSFDIVRWLHLHCRDCSAAEAIGDAVTWNQFEIFLYLHDELH</sequence>